<keyword evidence="5" id="KW-1278">Translocase</keyword>
<dbReference type="PROSITE" id="PS00211">
    <property type="entry name" value="ABC_TRANSPORTER_1"/>
    <property type="match status" value="1"/>
</dbReference>
<name>A0A6C1KJ77_XANAU</name>
<dbReference type="GO" id="GO:0016887">
    <property type="term" value="F:ATP hydrolysis activity"/>
    <property type="evidence" value="ECO:0007669"/>
    <property type="project" value="InterPro"/>
</dbReference>
<comment type="similarity">
    <text evidence="1">Belongs to the ABC transporter superfamily.</text>
</comment>
<evidence type="ECO:0000256" key="2">
    <source>
        <dbReference type="ARBA" id="ARBA00022448"/>
    </source>
</evidence>
<dbReference type="GO" id="GO:0005524">
    <property type="term" value="F:ATP binding"/>
    <property type="evidence" value="ECO:0007669"/>
    <property type="project" value="UniProtKB-KW"/>
</dbReference>
<evidence type="ECO:0000256" key="6">
    <source>
        <dbReference type="ARBA" id="ARBA00037066"/>
    </source>
</evidence>
<dbReference type="PANTHER" id="PTHR42794">
    <property type="entry name" value="HEMIN IMPORT ATP-BINDING PROTEIN HMUV"/>
    <property type="match status" value="1"/>
</dbReference>
<feature type="domain" description="ABC transporter" evidence="7">
    <location>
        <begin position="3"/>
        <end position="232"/>
    </location>
</feature>
<keyword evidence="3" id="KW-0547">Nucleotide-binding</keyword>
<dbReference type="InterPro" id="IPR003593">
    <property type="entry name" value="AAA+_ATPase"/>
</dbReference>
<dbReference type="InterPro" id="IPR027417">
    <property type="entry name" value="P-loop_NTPase"/>
</dbReference>
<protein>
    <submittedName>
        <fullName evidence="8">ATP-binding cassette domain-containing protein</fullName>
    </submittedName>
</protein>
<dbReference type="Pfam" id="PF00005">
    <property type="entry name" value="ABC_tran"/>
    <property type="match status" value="1"/>
</dbReference>
<dbReference type="Proteomes" id="UP000305131">
    <property type="component" value="Unassembled WGS sequence"/>
</dbReference>
<dbReference type="PROSITE" id="PS50893">
    <property type="entry name" value="ABC_TRANSPORTER_2"/>
    <property type="match status" value="1"/>
</dbReference>
<evidence type="ECO:0000256" key="3">
    <source>
        <dbReference type="ARBA" id="ARBA00022741"/>
    </source>
</evidence>
<dbReference type="CDD" id="cd03214">
    <property type="entry name" value="ABC_Iron-Siderophores_B12_Hemin"/>
    <property type="match status" value="1"/>
</dbReference>
<dbReference type="GeneID" id="95772582"/>
<accession>A0A6C1KJ77</accession>
<evidence type="ECO:0000313" key="9">
    <source>
        <dbReference type="Proteomes" id="UP000305131"/>
    </source>
</evidence>
<dbReference type="PANTHER" id="PTHR42794:SF1">
    <property type="entry name" value="HEMIN IMPORT ATP-BINDING PROTEIN HMUV"/>
    <property type="match status" value="1"/>
</dbReference>
<evidence type="ECO:0000256" key="5">
    <source>
        <dbReference type="ARBA" id="ARBA00022967"/>
    </source>
</evidence>
<dbReference type="EMBL" id="VAUP01000010">
    <property type="protein sequence ID" value="TLX44339.1"/>
    <property type="molecule type" value="Genomic_DNA"/>
</dbReference>
<comment type="function">
    <text evidence="6">Part of the ABC transporter complex HmuTUV involved in hemin import. Responsible for energy coupling to the transport system.</text>
</comment>
<gene>
    <name evidence="8" type="ORF">FBQ73_03815</name>
</gene>
<evidence type="ECO:0000259" key="7">
    <source>
        <dbReference type="PROSITE" id="PS50893"/>
    </source>
</evidence>
<dbReference type="SUPFAM" id="SSF52540">
    <property type="entry name" value="P-loop containing nucleoside triphosphate hydrolases"/>
    <property type="match status" value="1"/>
</dbReference>
<comment type="caution">
    <text evidence="8">The sequence shown here is derived from an EMBL/GenBank/DDBJ whole genome shotgun (WGS) entry which is preliminary data.</text>
</comment>
<evidence type="ECO:0000256" key="1">
    <source>
        <dbReference type="ARBA" id="ARBA00005417"/>
    </source>
</evidence>
<dbReference type="OrthoDB" id="9805601at2"/>
<dbReference type="InterPro" id="IPR017871">
    <property type="entry name" value="ABC_transporter-like_CS"/>
</dbReference>
<sequence>MMLEARHISVNRGGTLVVRDLSLAARPGEMLGLIGPNGAGKTSVLRALAGLDPIAAGTITYGGRTADEIGRRVLGRTLAYLPQNGRIHWPLPVEEVVALGRLPHGAASVDDAVERAMDAVELAPLRRRSAGTLSGGERARLLLARALAVEAPALLADEPVAALDPYHQLQVMELLRATARAGTAVVAVLHDLTLAARFCDRIALMKDGRLIAEGPPAAVLTADRVGEAYGVTVERGEIGGEPFILPWRRHDRAPDRKEPEA</sequence>
<dbReference type="SMART" id="SM00382">
    <property type="entry name" value="AAA"/>
    <property type="match status" value="1"/>
</dbReference>
<dbReference type="InterPro" id="IPR003439">
    <property type="entry name" value="ABC_transporter-like_ATP-bd"/>
</dbReference>
<reference evidence="8 9" key="1">
    <citation type="submission" date="2019-05" db="EMBL/GenBank/DDBJ databases">
        <authorList>
            <person name="Zhou X."/>
        </authorList>
    </citation>
    <scope>NUCLEOTIDE SEQUENCE [LARGE SCALE GENOMIC DNA]</scope>
    <source>
        <strain evidence="8 9">DSM 432</strain>
    </source>
</reference>
<evidence type="ECO:0000313" key="8">
    <source>
        <dbReference type="EMBL" id="TLX44339.1"/>
    </source>
</evidence>
<dbReference type="RefSeq" id="WP_138398190.1">
    <property type="nucleotide sequence ID" value="NZ_JBAFVI010000015.1"/>
</dbReference>
<proteinExistence type="inferred from homology"/>
<dbReference type="AlphaFoldDB" id="A0A6C1KJ77"/>
<keyword evidence="2" id="KW-0813">Transport</keyword>
<dbReference type="Gene3D" id="3.40.50.300">
    <property type="entry name" value="P-loop containing nucleotide triphosphate hydrolases"/>
    <property type="match status" value="1"/>
</dbReference>
<keyword evidence="4 8" id="KW-0067">ATP-binding</keyword>
<evidence type="ECO:0000256" key="4">
    <source>
        <dbReference type="ARBA" id="ARBA00022840"/>
    </source>
</evidence>
<organism evidence="8 9">
    <name type="scientific">Xanthobacter autotrophicus</name>
    <dbReference type="NCBI Taxonomy" id="280"/>
    <lineage>
        <taxon>Bacteria</taxon>
        <taxon>Pseudomonadati</taxon>
        <taxon>Pseudomonadota</taxon>
        <taxon>Alphaproteobacteria</taxon>
        <taxon>Hyphomicrobiales</taxon>
        <taxon>Xanthobacteraceae</taxon>
        <taxon>Xanthobacter</taxon>
    </lineage>
</organism>